<name>A0ACC0E2L9_9BASI</name>
<dbReference type="Proteomes" id="UP001060170">
    <property type="component" value="Chromosome 11"/>
</dbReference>
<sequence>STKPIFDTSTFSVTKPRSRMSDTPNPSGMTFQELKTLNHRSVRDDELGILRSLDELYSCKPSEQSYEIYADKARFENPITVETSVENIKNYLDQRTKLFSSSTIDSLNLIETPSCLSTPSGPHQSTIIDLDLTYSHDQTKAITVNFIVILERDPDGKVIRHAEKWPQGTVSLSHIFVLDFLEKGGSDHELIHQSDVFQMKPQELRKRVASEELTAVESDVEGSTLSPTVEAEATSKEGSVHKAPTEKDSHLNYNQEGVMNNNKKIGKPFRNPMIKRRKTINDHHPRPRQHHNQLQIIKQLESQLIRLSDGQRILRDSMIEKVEKSTEKWVDVGREAAEYLWNLVGKEQSTEPIKPSTQYESKISSWTFPQDSYTNNEPSFGYDRSSKPVSITDDDDHDQQEEDVDDEKQDRSRKISDSWDNDSYHRSSDLRQEEEEEYLPSANELIGGSGTTRHYDVDGLQDQHLSKKSRHDPTLGLQNRLDRIDEYNTSTSSTKQPKDVGWMMTQMGLDASLFGWNSDEGNWIS</sequence>
<protein>
    <submittedName>
        <fullName evidence="1">Uncharacterized protein</fullName>
    </submittedName>
</protein>
<comment type="caution">
    <text evidence="1">The sequence shown here is derived from an EMBL/GenBank/DDBJ whole genome shotgun (WGS) entry which is preliminary data.</text>
</comment>
<reference evidence="1 2" key="3">
    <citation type="journal article" date="2022" name="Microbiol. Spectr.">
        <title>Folding features and dynamics of 3D genome architecture in plant fungal pathogens.</title>
        <authorList>
            <person name="Xia C."/>
        </authorList>
    </citation>
    <scope>NUCLEOTIDE SEQUENCE [LARGE SCALE GENOMIC DNA]</scope>
    <source>
        <strain evidence="1 2">93-210</strain>
    </source>
</reference>
<feature type="non-terminal residue" evidence="1">
    <location>
        <position position="1"/>
    </location>
</feature>
<accession>A0ACC0E2L9</accession>
<reference evidence="2" key="1">
    <citation type="journal article" date="2018" name="BMC Genomics">
        <title>Genomic insights into host adaptation between the wheat stripe rust pathogen (Puccinia striiformis f. sp. tritici) and the barley stripe rust pathogen (Puccinia striiformis f. sp. hordei).</title>
        <authorList>
            <person name="Xia C."/>
            <person name="Wang M."/>
            <person name="Yin C."/>
            <person name="Cornejo O.E."/>
            <person name="Hulbert S.H."/>
            <person name="Chen X."/>
        </authorList>
    </citation>
    <scope>NUCLEOTIDE SEQUENCE [LARGE SCALE GENOMIC DNA]</scope>
    <source>
        <strain evidence="2">93-210</strain>
    </source>
</reference>
<reference evidence="2" key="2">
    <citation type="journal article" date="2018" name="Mol. Plant Microbe Interact.">
        <title>Genome sequence resources for the wheat stripe rust pathogen (Puccinia striiformis f. sp. tritici) and the barley stripe rust pathogen (Puccinia striiformis f. sp. hordei).</title>
        <authorList>
            <person name="Xia C."/>
            <person name="Wang M."/>
            <person name="Yin C."/>
            <person name="Cornejo O.E."/>
            <person name="Hulbert S.H."/>
            <person name="Chen X."/>
        </authorList>
    </citation>
    <scope>NUCLEOTIDE SEQUENCE [LARGE SCALE GENOMIC DNA]</scope>
    <source>
        <strain evidence="2">93-210</strain>
    </source>
</reference>
<keyword evidence="2" id="KW-1185">Reference proteome</keyword>
<proteinExistence type="predicted"/>
<evidence type="ECO:0000313" key="1">
    <source>
        <dbReference type="EMBL" id="KAI7943942.1"/>
    </source>
</evidence>
<gene>
    <name evidence="1" type="ORF">MJO28_011470</name>
</gene>
<dbReference type="EMBL" id="CM045875">
    <property type="protein sequence ID" value="KAI7943942.1"/>
    <property type="molecule type" value="Genomic_DNA"/>
</dbReference>
<evidence type="ECO:0000313" key="2">
    <source>
        <dbReference type="Proteomes" id="UP001060170"/>
    </source>
</evidence>
<organism evidence="1 2">
    <name type="scientific">Puccinia striiformis f. sp. tritici</name>
    <dbReference type="NCBI Taxonomy" id="168172"/>
    <lineage>
        <taxon>Eukaryota</taxon>
        <taxon>Fungi</taxon>
        <taxon>Dikarya</taxon>
        <taxon>Basidiomycota</taxon>
        <taxon>Pucciniomycotina</taxon>
        <taxon>Pucciniomycetes</taxon>
        <taxon>Pucciniales</taxon>
        <taxon>Pucciniaceae</taxon>
        <taxon>Puccinia</taxon>
    </lineage>
</organism>